<dbReference type="PANTHER" id="PTHR31569">
    <property type="entry name" value="SWIM-TYPE DOMAIN-CONTAINING PROTEIN"/>
    <property type="match status" value="1"/>
</dbReference>
<dbReference type="InterPro" id="IPR048325">
    <property type="entry name" value="ZSWIM3_N"/>
</dbReference>
<gene>
    <name evidence="4" type="ORF">CAPTEDRAFT_219017</name>
</gene>
<keyword evidence="1" id="KW-0862">Zinc</keyword>
<keyword evidence="1" id="KW-0479">Metal-binding</keyword>
<sequence length="345" mass="38969">MASFFPEEIPDTISLGATYPDYATFTRKFEEYCKDTGYEFSTNSKTIESANKLILNDEKHFAKKFKYICVQFVCKHVRGSEMNEKKSTRGCPAMIRLCANRSKDVLEVTKFNDIHVHSVKDRASEINVDRPANEATDSSDDVTPEVSTTKVQPANDQNETSPGDNSNSIVPQDGDETFTPIDIKGIRKKISEIAIKKAVEIIHKQLVYASISNYIIHSSIPGEIAEITDGNQVYLLSDNLQTCSCVFHEMVQLPCAHIFAARQFSSEAQIYVESMIPEYCRKDYKPHYYNAEEEEQGWLTTEEKKLISGELLSRVFTGLSGLEGDDLEKRTRAIHDMAAELETEN</sequence>
<reference evidence="5" key="3">
    <citation type="submission" date="2015-06" db="UniProtKB">
        <authorList>
            <consortium name="EnsemblMetazoa"/>
        </authorList>
    </citation>
    <scope>IDENTIFICATION</scope>
</reference>
<dbReference type="InterPro" id="IPR007527">
    <property type="entry name" value="Znf_SWIM"/>
</dbReference>
<dbReference type="Proteomes" id="UP000014760">
    <property type="component" value="Unassembled WGS sequence"/>
</dbReference>
<evidence type="ECO:0000259" key="3">
    <source>
        <dbReference type="PROSITE" id="PS50966"/>
    </source>
</evidence>
<dbReference type="HOGENOM" id="CLU_847957_0_0_1"/>
<keyword evidence="6" id="KW-1185">Reference proteome</keyword>
<dbReference type="Pfam" id="PF21599">
    <property type="entry name" value="ZSWIM3_N"/>
    <property type="match status" value="1"/>
</dbReference>
<dbReference type="OrthoDB" id="5915810at2759"/>
<dbReference type="PANTHER" id="PTHR31569:SF0">
    <property type="entry name" value="ZINC FINGER SWIM DOMAIN-CONTAINING PROTEIN 1"/>
    <property type="match status" value="1"/>
</dbReference>
<protein>
    <recommendedName>
        <fullName evidence="3">SWIM-type domain-containing protein</fullName>
    </recommendedName>
</protein>
<dbReference type="EnsemblMetazoa" id="CapteT219017">
    <property type="protein sequence ID" value="CapteP219017"/>
    <property type="gene ID" value="CapteG219017"/>
</dbReference>
<evidence type="ECO:0000256" key="1">
    <source>
        <dbReference type="PROSITE-ProRule" id="PRU00325"/>
    </source>
</evidence>
<dbReference type="EMBL" id="KB300556">
    <property type="protein sequence ID" value="ELU06549.1"/>
    <property type="molecule type" value="Genomic_DNA"/>
</dbReference>
<feature type="domain" description="SWIM-type" evidence="3">
    <location>
        <begin position="234"/>
        <end position="266"/>
    </location>
</feature>
<proteinExistence type="predicted"/>
<feature type="region of interest" description="Disordered" evidence="2">
    <location>
        <begin position="125"/>
        <end position="176"/>
    </location>
</feature>
<evidence type="ECO:0000313" key="4">
    <source>
        <dbReference type="EMBL" id="ELU06549.1"/>
    </source>
</evidence>
<reference evidence="6" key="1">
    <citation type="submission" date="2012-12" db="EMBL/GenBank/DDBJ databases">
        <authorList>
            <person name="Hellsten U."/>
            <person name="Grimwood J."/>
            <person name="Chapman J.A."/>
            <person name="Shapiro H."/>
            <person name="Aerts A."/>
            <person name="Otillar R.P."/>
            <person name="Terry A.Y."/>
            <person name="Boore J.L."/>
            <person name="Simakov O."/>
            <person name="Marletaz F."/>
            <person name="Cho S.-J."/>
            <person name="Edsinger-Gonzales E."/>
            <person name="Havlak P."/>
            <person name="Kuo D.-H."/>
            <person name="Larsson T."/>
            <person name="Lv J."/>
            <person name="Arendt D."/>
            <person name="Savage R."/>
            <person name="Osoegawa K."/>
            <person name="de Jong P."/>
            <person name="Lindberg D.R."/>
            <person name="Seaver E.C."/>
            <person name="Weisblat D.A."/>
            <person name="Putnam N.H."/>
            <person name="Grigoriev I.V."/>
            <person name="Rokhsar D.S."/>
        </authorList>
    </citation>
    <scope>NUCLEOTIDE SEQUENCE</scope>
    <source>
        <strain evidence="6">I ESC-2004</strain>
    </source>
</reference>
<feature type="compositionally biased region" description="Polar residues" evidence="2">
    <location>
        <begin position="145"/>
        <end position="170"/>
    </location>
</feature>
<dbReference type="EMBL" id="AMQN01007383">
    <property type="status" value="NOT_ANNOTATED_CDS"/>
    <property type="molecule type" value="Genomic_DNA"/>
</dbReference>
<evidence type="ECO:0000256" key="2">
    <source>
        <dbReference type="SAM" id="MobiDB-lite"/>
    </source>
</evidence>
<evidence type="ECO:0000313" key="5">
    <source>
        <dbReference type="EnsemblMetazoa" id="CapteP219017"/>
    </source>
</evidence>
<keyword evidence="1" id="KW-0863">Zinc-finger</keyword>
<dbReference type="AlphaFoldDB" id="R7UJ37"/>
<evidence type="ECO:0000313" key="6">
    <source>
        <dbReference type="Proteomes" id="UP000014760"/>
    </source>
</evidence>
<reference evidence="4 6" key="2">
    <citation type="journal article" date="2013" name="Nature">
        <title>Insights into bilaterian evolution from three spiralian genomes.</title>
        <authorList>
            <person name="Simakov O."/>
            <person name="Marletaz F."/>
            <person name="Cho S.J."/>
            <person name="Edsinger-Gonzales E."/>
            <person name="Havlak P."/>
            <person name="Hellsten U."/>
            <person name="Kuo D.H."/>
            <person name="Larsson T."/>
            <person name="Lv J."/>
            <person name="Arendt D."/>
            <person name="Savage R."/>
            <person name="Osoegawa K."/>
            <person name="de Jong P."/>
            <person name="Grimwood J."/>
            <person name="Chapman J.A."/>
            <person name="Shapiro H."/>
            <person name="Aerts A."/>
            <person name="Otillar R.P."/>
            <person name="Terry A.Y."/>
            <person name="Boore J.L."/>
            <person name="Grigoriev I.V."/>
            <person name="Lindberg D.R."/>
            <person name="Seaver E.C."/>
            <person name="Weisblat D.A."/>
            <person name="Putnam N.H."/>
            <person name="Rokhsar D.S."/>
        </authorList>
    </citation>
    <scope>NUCLEOTIDE SEQUENCE</scope>
    <source>
        <strain evidence="4 6">I ESC-2004</strain>
    </source>
</reference>
<dbReference type="GO" id="GO:0008270">
    <property type="term" value="F:zinc ion binding"/>
    <property type="evidence" value="ECO:0007669"/>
    <property type="project" value="UniProtKB-KW"/>
</dbReference>
<name>R7UJ37_CAPTE</name>
<dbReference type="PROSITE" id="PS50966">
    <property type="entry name" value="ZF_SWIM"/>
    <property type="match status" value="1"/>
</dbReference>
<organism evidence="4">
    <name type="scientific">Capitella teleta</name>
    <name type="common">Polychaete worm</name>
    <dbReference type="NCBI Taxonomy" id="283909"/>
    <lineage>
        <taxon>Eukaryota</taxon>
        <taxon>Metazoa</taxon>
        <taxon>Spiralia</taxon>
        <taxon>Lophotrochozoa</taxon>
        <taxon>Annelida</taxon>
        <taxon>Polychaeta</taxon>
        <taxon>Sedentaria</taxon>
        <taxon>Scolecida</taxon>
        <taxon>Capitellidae</taxon>
        <taxon>Capitella</taxon>
    </lineage>
</organism>
<accession>R7UJ37</accession>
<dbReference type="InterPro" id="IPR052579">
    <property type="entry name" value="Zinc_finger_SWIM"/>
</dbReference>